<reference evidence="1 2" key="1">
    <citation type="submission" date="2023-03" db="EMBL/GenBank/DDBJ databases">
        <title>WGS of Gossypium arboreum.</title>
        <authorList>
            <person name="Yu D."/>
        </authorList>
    </citation>
    <scope>NUCLEOTIDE SEQUENCE [LARGE SCALE GENOMIC DNA]</scope>
    <source>
        <tissue evidence="1">Leaf</tissue>
    </source>
</reference>
<sequence>MVEDMAVAMVEDVNVNENDVVVSGIPTRSGIIGMERMIKIQLGKWKVCVIVVEF</sequence>
<name>A0ABR0QIX7_GOSAR</name>
<gene>
    <name evidence="1" type="ORF">PVK06_008038</name>
</gene>
<organism evidence="1 2">
    <name type="scientific">Gossypium arboreum</name>
    <name type="common">Tree cotton</name>
    <name type="synonym">Gossypium nanking</name>
    <dbReference type="NCBI Taxonomy" id="29729"/>
    <lineage>
        <taxon>Eukaryota</taxon>
        <taxon>Viridiplantae</taxon>
        <taxon>Streptophyta</taxon>
        <taxon>Embryophyta</taxon>
        <taxon>Tracheophyta</taxon>
        <taxon>Spermatophyta</taxon>
        <taxon>Magnoliopsida</taxon>
        <taxon>eudicotyledons</taxon>
        <taxon>Gunneridae</taxon>
        <taxon>Pentapetalae</taxon>
        <taxon>rosids</taxon>
        <taxon>malvids</taxon>
        <taxon>Malvales</taxon>
        <taxon>Malvaceae</taxon>
        <taxon>Malvoideae</taxon>
        <taxon>Gossypium</taxon>
    </lineage>
</organism>
<proteinExistence type="predicted"/>
<dbReference type="Proteomes" id="UP001358586">
    <property type="component" value="Chromosome 3"/>
</dbReference>
<protein>
    <submittedName>
        <fullName evidence="1">Uncharacterized protein</fullName>
    </submittedName>
</protein>
<dbReference type="EMBL" id="JARKNE010000003">
    <property type="protein sequence ID" value="KAK5839262.1"/>
    <property type="molecule type" value="Genomic_DNA"/>
</dbReference>
<accession>A0ABR0QIX7</accession>
<comment type="caution">
    <text evidence="1">The sequence shown here is derived from an EMBL/GenBank/DDBJ whole genome shotgun (WGS) entry which is preliminary data.</text>
</comment>
<evidence type="ECO:0000313" key="1">
    <source>
        <dbReference type="EMBL" id="KAK5839262.1"/>
    </source>
</evidence>
<keyword evidence="2" id="KW-1185">Reference proteome</keyword>
<evidence type="ECO:0000313" key="2">
    <source>
        <dbReference type="Proteomes" id="UP001358586"/>
    </source>
</evidence>